<comment type="similarity">
    <text evidence="5">Belongs to the small GTPase superfamily. Arf family.</text>
</comment>
<evidence type="ECO:0000256" key="2">
    <source>
        <dbReference type="ARBA" id="ARBA00023134"/>
    </source>
</evidence>
<dbReference type="GO" id="GO:0005525">
    <property type="term" value="F:GTP binding"/>
    <property type="evidence" value="ECO:0007669"/>
    <property type="project" value="UniProtKB-KW"/>
</dbReference>
<gene>
    <name evidence="6" type="primary">NCAS0D01240</name>
    <name evidence="6" type="ordered locus">NCAS_0D01240</name>
</gene>
<keyword evidence="1 3" id="KW-0547">Nucleotide-binding</keyword>
<keyword evidence="4" id="KW-0460">Magnesium</keyword>
<dbReference type="PANTHER" id="PTHR45697">
    <property type="entry name" value="ADP-RIBOSYLATION FACTOR-LIKE PROTEIN 2-RELATED"/>
    <property type="match status" value="1"/>
</dbReference>
<dbReference type="AlphaFoldDB" id="G0VDR6"/>
<dbReference type="InterPro" id="IPR006689">
    <property type="entry name" value="Small_GTPase_ARF/SAR"/>
</dbReference>
<dbReference type="GO" id="GO:0006457">
    <property type="term" value="P:protein folding"/>
    <property type="evidence" value="ECO:0007669"/>
    <property type="project" value="EnsemblFungi"/>
</dbReference>
<dbReference type="SMART" id="SM00178">
    <property type="entry name" value="SAR"/>
    <property type="match status" value="1"/>
</dbReference>
<evidence type="ECO:0000256" key="3">
    <source>
        <dbReference type="PIRSR" id="PIRSR606689-1"/>
    </source>
</evidence>
<dbReference type="Proteomes" id="UP000001640">
    <property type="component" value="Chromosome 4"/>
</dbReference>
<feature type="binding site" evidence="4">
    <location>
        <position position="50"/>
    </location>
    <ligand>
        <name>Mg(2+)</name>
        <dbReference type="ChEBI" id="CHEBI:18420"/>
    </ligand>
</feature>
<evidence type="ECO:0000313" key="7">
    <source>
        <dbReference type="Proteomes" id="UP000001640"/>
    </source>
</evidence>
<feature type="binding site" evidence="3">
    <location>
        <begin position="134"/>
        <end position="137"/>
    </location>
    <ligand>
        <name>GTP</name>
        <dbReference type="ChEBI" id="CHEBI:37565"/>
    </ligand>
</feature>
<feature type="binding site" evidence="3">
    <location>
        <position position="72"/>
    </location>
    <ligand>
        <name>GTP</name>
        <dbReference type="ChEBI" id="CHEBI:37565"/>
    </ligand>
</feature>
<feature type="binding site" evidence="4">
    <location>
        <position position="30"/>
    </location>
    <ligand>
        <name>Mg(2+)</name>
        <dbReference type="ChEBI" id="CHEBI:18420"/>
    </ligand>
</feature>
<dbReference type="GO" id="GO:0003924">
    <property type="term" value="F:GTPase activity"/>
    <property type="evidence" value="ECO:0007669"/>
    <property type="project" value="InterPro"/>
</dbReference>
<dbReference type="GO" id="GO:0007021">
    <property type="term" value="P:tubulin complex assembly"/>
    <property type="evidence" value="ECO:0007669"/>
    <property type="project" value="EnsemblFungi"/>
</dbReference>
<dbReference type="NCBIfam" id="TIGR00231">
    <property type="entry name" value="small_GTP"/>
    <property type="match status" value="1"/>
</dbReference>
<dbReference type="OMA" id="ENILDWI"/>
<proteinExistence type="inferred from homology"/>
<evidence type="ECO:0000256" key="1">
    <source>
        <dbReference type="ARBA" id="ARBA00022741"/>
    </source>
</evidence>
<dbReference type="GeneID" id="96903313"/>
<dbReference type="HOGENOM" id="CLU_040729_12_3_1"/>
<dbReference type="PRINTS" id="PR00328">
    <property type="entry name" value="SAR1GTPBP"/>
</dbReference>
<dbReference type="GO" id="GO:0046872">
    <property type="term" value="F:metal ion binding"/>
    <property type="evidence" value="ECO:0007669"/>
    <property type="project" value="UniProtKB-KW"/>
</dbReference>
<evidence type="ECO:0000256" key="5">
    <source>
        <dbReference type="RuleBase" id="RU003925"/>
    </source>
</evidence>
<dbReference type="SUPFAM" id="SSF52540">
    <property type="entry name" value="P-loop containing nucleoside triphosphate hydrolases"/>
    <property type="match status" value="1"/>
</dbReference>
<name>G0VDR6_NAUCA</name>
<protein>
    <submittedName>
        <fullName evidence="6">Uncharacterized protein</fullName>
    </submittedName>
</protein>
<evidence type="ECO:0000256" key="4">
    <source>
        <dbReference type="PIRSR" id="PIRSR606689-2"/>
    </source>
</evidence>
<sequence>MGLLTIIKKQKRKDKELKCLILGLDNSGKSTLVNKLLPEEERSQVEITPTIGFQIVNFNHGGYTISMWDIGGQTTLRPFWDNYFDKMEALVWCVDVSAPSRFQESLRELSQLLNLDRTVESGETLPFKLIVVLNKIDLVDWNSVEGQLDSLLSTHLEGIEYVSLAVSALNGQGTMELATLLLP</sequence>
<keyword evidence="2 3" id="KW-0342">GTP-binding</keyword>
<dbReference type="InterPro" id="IPR027417">
    <property type="entry name" value="P-loop_NTPase"/>
</dbReference>
<dbReference type="InterPro" id="IPR005225">
    <property type="entry name" value="Small_GTP-bd"/>
</dbReference>
<dbReference type="SMART" id="SM00177">
    <property type="entry name" value="ARF"/>
    <property type="match status" value="1"/>
</dbReference>
<evidence type="ECO:0000313" key="6">
    <source>
        <dbReference type="EMBL" id="CCC69705.1"/>
    </source>
</evidence>
<dbReference type="STRING" id="1064592.G0VDR6"/>
<dbReference type="EMBL" id="HE576755">
    <property type="protein sequence ID" value="CCC69705.1"/>
    <property type="molecule type" value="Genomic_DNA"/>
</dbReference>
<keyword evidence="4" id="KW-0479">Metal-binding</keyword>
<dbReference type="InParanoid" id="G0VDR6"/>
<dbReference type="Gene3D" id="3.40.50.300">
    <property type="entry name" value="P-loop containing nucleotide triphosphate hydrolases"/>
    <property type="match status" value="1"/>
</dbReference>
<accession>G0VDR6</accession>
<reference evidence="6 7" key="1">
    <citation type="journal article" date="2011" name="Proc. Natl. Acad. Sci. U.S.A.">
        <title>Evolutionary erosion of yeast sex chromosomes by mating-type switching accidents.</title>
        <authorList>
            <person name="Gordon J.L."/>
            <person name="Armisen D."/>
            <person name="Proux-Wera E."/>
            <person name="Oheigeartaigh S.S."/>
            <person name="Byrne K.P."/>
            <person name="Wolfe K.H."/>
        </authorList>
    </citation>
    <scope>NUCLEOTIDE SEQUENCE [LARGE SCALE GENOMIC DNA]</scope>
    <source>
        <strain evidence="7">ATCC 76901 / BCRC 22586 / CBS 4309 / NBRC 1992 / NRRL Y-12630</strain>
    </source>
</reference>
<dbReference type="FunCoup" id="G0VDR6">
    <property type="interactions" value="73"/>
</dbReference>
<dbReference type="RefSeq" id="XP_003676068.1">
    <property type="nucleotide sequence ID" value="XM_003676020.1"/>
</dbReference>
<organism evidence="6 7">
    <name type="scientific">Naumovozyma castellii</name>
    <name type="common">Yeast</name>
    <name type="synonym">Saccharomyces castellii</name>
    <dbReference type="NCBI Taxonomy" id="27288"/>
    <lineage>
        <taxon>Eukaryota</taxon>
        <taxon>Fungi</taxon>
        <taxon>Dikarya</taxon>
        <taxon>Ascomycota</taxon>
        <taxon>Saccharomycotina</taxon>
        <taxon>Saccharomycetes</taxon>
        <taxon>Saccharomycetales</taxon>
        <taxon>Saccharomycetaceae</taxon>
        <taxon>Naumovozyma</taxon>
    </lineage>
</organism>
<dbReference type="PROSITE" id="PS51417">
    <property type="entry name" value="ARF"/>
    <property type="match status" value="1"/>
</dbReference>
<dbReference type="eggNOG" id="KOG0073">
    <property type="taxonomic scope" value="Eukaryota"/>
</dbReference>
<dbReference type="Pfam" id="PF00025">
    <property type="entry name" value="Arf"/>
    <property type="match status" value="1"/>
</dbReference>
<dbReference type="KEGG" id="ncs:NCAS_0D01240"/>
<dbReference type="OrthoDB" id="2011769at2759"/>
<dbReference type="InterPro" id="IPR044612">
    <property type="entry name" value="ARL2/3"/>
</dbReference>
<keyword evidence="7" id="KW-1185">Reference proteome</keyword>
<feature type="binding site" evidence="3">
    <location>
        <begin position="23"/>
        <end position="30"/>
    </location>
    <ligand>
        <name>GTP</name>
        <dbReference type="ChEBI" id="CHEBI:37565"/>
    </ligand>
</feature>
<reference key="2">
    <citation type="submission" date="2011-08" db="EMBL/GenBank/DDBJ databases">
        <title>Genome sequence of Naumovozyma castellii.</title>
        <authorList>
            <person name="Gordon J.L."/>
            <person name="Armisen D."/>
            <person name="Proux-Wera E."/>
            <person name="OhEigeartaigh S.S."/>
            <person name="Byrne K.P."/>
            <person name="Wolfe K.H."/>
        </authorList>
    </citation>
    <scope>NUCLEOTIDE SEQUENCE</scope>
    <source>
        <strain>Type strain:CBS 4309</strain>
    </source>
</reference>